<reference evidence="1 2" key="1">
    <citation type="submission" date="2018-06" db="EMBL/GenBank/DDBJ databases">
        <authorList>
            <consortium name="Pathogen Informatics"/>
            <person name="Doyle S."/>
        </authorList>
    </citation>
    <scope>NUCLEOTIDE SEQUENCE [LARGE SCALE GENOMIC DNA]</scope>
    <source>
        <strain evidence="1 2">NCTC13940</strain>
    </source>
</reference>
<evidence type="ECO:0000313" key="1">
    <source>
        <dbReference type="EMBL" id="SQC71790.1"/>
    </source>
</evidence>
<protein>
    <submittedName>
        <fullName evidence="1">Uncharacterized protein</fullName>
    </submittedName>
</protein>
<organism evidence="1 2">
    <name type="scientific">Listeria fleischmannii subsp. fleischmannii</name>
    <dbReference type="NCBI Taxonomy" id="1671902"/>
    <lineage>
        <taxon>Bacteria</taxon>
        <taxon>Bacillati</taxon>
        <taxon>Bacillota</taxon>
        <taxon>Bacilli</taxon>
        <taxon>Bacillales</taxon>
        <taxon>Listeriaceae</taxon>
        <taxon>Listeria</taxon>
    </lineage>
</organism>
<dbReference type="Proteomes" id="UP000250257">
    <property type="component" value="Unassembled WGS sequence"/>
</dbReference>
<dbReference type="EMBL" id="UAWT01000043">
    <property type="protein sequence ID" value="SQC71790.1"/>
    <property type="molecule type" value="Genomic_DNA"/>
</dbReference>
<name>A0A2X3JBU5_9LIST</name>
<accession>A0A2X3JBU5</accession>
<gene>
    <name evidence="1" type="ORF">NCTC13940_02484</name>
</gene>
<evidence type="ECO:0000313" key="2">
    <source>
        <dbReference type="Proteomes" id="UP000250257"/>
    </source>
</evidence>
<dbReference type="AlphaFoldDB" id="A0A2X3JBU5"/>
<proteinExistence type="predicted"/>
<dbReference type="RefSeq" id="WP_007476418.1">
    <property type="nucleotide sequence ID" value="NZ_UAWT01000043.1"/>
</dbReference>
<sequence length="127" mass="15054">MFNKINGHLKINKEVTLYQGYTFSDFKRTNLYNGQDGIRIINLGEQKVGGDNYIVNLFFRENLLYMVSLINCDIEVSELDEKIRKQIHDATLRKCEIEEGYQYSWGRIYSEYDKRSNVSSINIFYKN</sequence>
<dbReference type="STRING" id="1214117.LFLEISCH_11865"/>